<dbReference type="Proteomes" id="UP000249082">
    <property type="component" value="Unassembled WGS sequence"/>
</dbReference>
<sequence length="204" mass="22097">MAPPGRGGSTFAENPEVAGAEARLIWSAEFDPGTIEVEAVPVSPGSRDAVDPAVFGKWLSVACGDDLTEHAVINDGFRRIRLDVVAGSLMQGPVLLRYRVEGIAALRPRVLPLRRLLALCTHHRFVASLFPLDPKMPRLIEMLRVHDGLGAGASLGDLAEALYGIGGHDADSVRRSDSLRSRVRRLAREARAMAAGGYRRLMRN</sequence>
<evidence type="ECO:0000259" key="1">
    <source>
        <dbReference type="Pfam" id="PF10074"/>
    </source>
</evidence>
<accession>A0A2W5NDP5</accession>
<evidence type="ECO:0000313" key="3">
    <source>
        <dbReference type="Proteomes" id="UP000249082"/>
    </source>
</evidence>
<feature type="domain" description="T6SS Transcription factor RovC-like DNA binding" evidence="1">
    <location>
        <begin position="113"/>
        <end position="203"/>
    </location>
</feature>
<proteinExistence type="predicted"/>
<dbReference type="Pfam" id="PF10074">
    <property type="entry name" value="RovC_DNA-bd"/>
    <property type="match status" value="1"/>
</dbReference>
<organism evidence="2 3">
    <name type="scientific">Novosphingobium pentaromativorans</name>
    <dbReference type="NCBI Taxonomy" id="205844"/>
    <lineage>
        <taxon>Bacteria</taxon>
        <taxon>Pseudomonadati</taxon>
        <taxon>Pseudomonadota</taxon>
        <taxon>Alphaproteobacteria</taxon>
        <taxon>Sphingomonadales</taxon>
        <taxon>Sphingomonadaceae</taxon>
        <taxon>Novosphingobium</taxon>
    </lineage>
</organism>
<reference evidence="2 3" key="1">
    <citation type="submission" date="2017-08" db="EMBL/GenBank/DDBJ databases">
        <title>Infants hospitalized years apart are colonized by the same room-sourced microbial strains.</title>
        <authorList>
            <person name="Brooks B."/>
            <person name="Olm M.R."/>
            <person name="Firek B.A."/>
            <person name="Baker R."/>
            <person name="Thomas B.C."/>
            <person name="Morowitz M.J."/>
            <person name="Banfield J.F."/>
        </authorList>
    </citation>
    <scope>NUCLEOTIDE SEQUENCE [LARGE SCALE GENOMIC DNA]</scope>
    <source>
        <strain evidence="2">S2_005_002_R2_33</strain>
    </source>
</reference>
<name>A0A2W5NDP5_9SPHN</name>
<dbReference type="EMBL" id="QFPX01000037">
    <property type="protein sequence ID" value="PZQ50558.1"/>
    <property type="molecule type" value="Genomic_DNA"/>
</dbReference>
<dbReference type="InterPro" id="IPR018754">
    <property type="entry name" value="RovC-like_DNA-bd"/>
</dbReference>
<dbReference type="AlphaFoldDB" id="A0A2W5NDP5"/>
<protein>
    <recommendedName>
        <fullName evidence="1">T6SS Transcription factor RovC-like DNA binding domain-containing protein</fullName>
    </recommendedName>
</protein>
<comment type="caution">
    <text evidence="2">The sequence shown here is derived from an EMBL/GenBank/DDBJ whole genome shotgun (WGS) entry which is preliminary data.</text>
</comment>
<gene>
    <name evidence="2" type="ORF">DI555_22795</name>
</gene>
<evidence type="ECO:0000313" key="2">
    <source>
        <dbReference type="EMBL" id="PZQ50558.1"/>
    </source>
</evidence>